<keyword evidence="7" id="KW-1185">Reference proteome</keyword>
<dbReference type="PROSITE" id="PS51915">
    <property type="entry name" value="ZAD"/>
    <property type="match status" value="1"/>
</dbReference>
<feature type="binding site" evidence="2">
    <location>
        <position position="73"/>
    </location>
    <ligand>
        <name>Zn(2+)</name>
        <dbReference type="ChEBI" id="CHEBI:29105"/>
    </ligand>
</feature>
<dbReference type="GO" id="GO:0005634">
    <property type="term" value="C:nucleus"/>
    <property type="evidence" value="ECO:0007669"/>
    <property type="project" value="InterPro"/>
</dbReference>
<reference evidence="6" key="1">
    <citation type="submission" date="2021-07" db="EMBL/GenBank/DDBJ databases">
        <authorList>
            <person name="Catto M.A."/>
            <person name="Jacobson A."/>
            <person name="Kennedy G."/>
            <person name="Labadie P."/>
            <person name="Hunt B.G."/>
            <person name="Srinivasan R."/>
        </authorList>
    </citation>
    <scope>NUCLEOTIDE SEQUENCE</scope>
    <source>
        <strain evidence="6">PL_HMW_Pooled</strain>
        <tissue evidence="6">Head</tissue>
    </source>
</reference>
<feature type="compositionally biased region" description="Polar residues" evidence="3">
    <location>
        <begin position="303"/>
        <end position="317"/>
    </location>
</feature>
<dbReference type="Proteomes" id="UP001219518">
    <property type="component" value="Unassembled WGS sequence"/>
</dbReference>
<dbReference type="PROSITE" id="PS50157">
    <property type="entry name" value="ZINC_FINGER_C2H2_2"/>
    <property type="match status" value="1"/>
</dbReference>
<feature type="compositionally biased region" description="Basic and acidic residues" evidence="3">
    <location>
        <begin position="547"/>
        <end position="559"/>
    </location>
</feature>
<feature type="domain" description="C2H2-type" evidence="4">
    <location>
        <begin position="532"/>
        <end position="559"/>
    </location>
</feature>
<feature type="binding site" evidence="2">
    <location>
        <position position="27"/>
    </location>
    <ligand>
        <name>Zn(2+)</name>
        <dbReference type="ChEBI" id="CHEBI:29105"/>
    </ligand>
</feature>
<feature type="region of interest" description="Disordered" evidence="3">
    <location>
        <begin position="547"/>
        <end position="569"/>
    </location>
</feature>
<feature type="binding site" evidence="2">
    <location>
        <position position="76"/>
    </location>
    <ligand>
        <name>Zn(2+)</name>
        <dbReference type="ChEBI" id="CHEBI:29105"/>
    </ligand>
</feature>
<dbReference type="Gene3D" id="3.40.1800.20">
    <property type="match status" value="1"/>
</dbReference>
<feature type="compositionally biased region" description="Basic and acidic residues" evidence="3">
    <location>
        <begin position="223"/>
        <end position="240"/>
    </location>
</feature>
<keyword evidence="2" id="KW-0479">Metal-binding</keyword>
<feature type="domain" description="ZAD" evidence="5">
    <location>
        <begin position="25"/>
        <end position="100"/>
    </location>
</feature>
<feature type="compositionally biased region" description="Polar residues" evidence="3">
    <location>
        <begin position="455"/>
        <end position="475"/>
    </location>
</feature>
<proteinExistence type="predicted"/>
<sequence>MLGRFSVHQSLPLDVSETPAAKLKNLCRMCAGVCSKPVSLYGPEGVANELAVKFSSYLPIKVAETDTLPLQLCYDCTNLLIQWDAAVLVAIASDKKLRALQWREQFEKKRTEDAKSSNEPAKTGRVSISVPEESLSCSVCPKSGMVFRELIEHLKSHEIPQSLSSDNSRTNPNIQQSVSYSSATILPEVGDLVADPNINPELLEPIICLEAFSPQKKSYFQRRTNESDQSPRDTNNEKLPVRSKRKSSGKLDERSGKLYESSSENSEGGSEDGVVTSSTSGGHSVLQKPGESTEGDTIPPASSPTNSSTIQKSNLKSAQKESDSAPFKPKVRIISAESINQSLEERAKANQTAKSSASQMSASAVASPASMQSVLKPLTSALTSNSHKAIILPGGVFRVDGVKNPTKIVKLADGRYVRLYQTSVPLKSGSGRVICSSTPVQRRIHTAVYSKLEKSPTSANQSPGKDTSPPSQISPPVNVVSFPIPIAPAPSSSEKKSSSDEFAGSNKTVTLGNAKIITFNHQPGPRQMVSRYVCAYCGKRNLPQDSLEEHARSHSKDPVDNVTFSDKSN</sequence>
<protein>
    <submittedName>
        <fullName evidence="6">Zinc finger protein hangover</fullName>
    </submittedName>
</protein>
<dbReference type="InterPro" id="IPR013087">
    <property type="entry name" value="Znf_C2H2_type"/>
</dbReference>
<name>A0AAE1GV45_9NEOP</name>
<evidence type="ECO:0000256" key="2">
    <source>
        <dbReference type="PROSITE-ProRule" id="PRU01263"/>
    </source>
</evidence>
<comment type="caution">
    <text evidence="6">The sequence shown here is derived from an EMBL/GenBank/DDBJ whole genome shotgun (WGS) entry which is preliminary data.</text>
</comment>
<dbReference type="SMART" id="SM00355">
    <property type="entry name" value="ZnF_C2H2"/>
    <property type="match status" value="2"/>
</dbReference>
<evidence type="ECO:0000313" key="6">
    <source>
        <dbReference type="EMBL" id="KAK3909343.1"/>
    </source>
</evidence>
<feature type="region of interest" description="Disordered" evidence="3">
    <location>
        <begin position="219"/>
        <end position="331"/>
    </location>
</feature>
<gene>
    <name evidence="6" type="ORF">KUF71_019398</name>
</gene>
<dbReference type="SUPFAM" id="SSF57716">
    <property type="entry name" value="Glucocorticoid receptor-like (DNA-binding domain)"/>
    <property type="match status" value="1"/>
</dbReference>
<keyword evidence="1" id="KW-0863">Zinc-finger</keyword>
<dbReference type="AlphaFoldDB" id="A0AAE1GV45"/>
<evidence type="ECO:0000256" key="3">
    <source>
        <dbReference type="SAM" id="MobiDB-lite"/>
    </source>
</evidence>
<feature type="compositionally biased region" description="Low complexity" evidence="3">
    <location>
        <begin position="260"/>
        <end position="282"/>
    </location>
</feature>
<evidence type="ECO:0000259" key="5">
    <source>
        <dbReference type="PROSITE" id="PS51915"/>
    </source>
</evidence>
<evidence type="ECO:0000256" key="1">
    <source>
        <dbReference type="PROSITE-ProRule" id="PRU00042"/>
    </source>
</evidence>
<dbReference type="EMBL" id="JAHWGI010000098">
    <property type="protein sequence ID" value="KAK3909343.1"/>
    <property type="molecule type" value="Genomic_DNA"/>
</dbReference>
<keyword evidence="2" id="KW-0862">Zinc</keyword>
<evidence type="ECO:0000259" key="4">
    <source>
        <dbReference type="PROSITE" id="PS50157"/>
    </source>
</evidence>
<organism evidence="6 7">
    <name type="scientific">Frankliniella fusca</name>
    <dbReference type="NCBI Taxonomy" id="407009"/>
    <lineage>
        <taxon>Eukaryota</taxon>
        <taxon>Metazoa</taxon>
        <taxon>Ecdysozoa</taxon>
        <taxon>Arthropoda</taxon>
        <taxon>Hexapoda</taxon>
        <taxon>Insecta</taxon>
        <taxon>Pterygota</taxon>
        <taxon>Neoptera</taxon>
        <taxon>Paraneoptera</taxon>
        <taxon>Thysanoptera</taxon>
        <taxon>Terebrantia</taxon>
        <taxon>Thripoidea</taxon>
        <taxon>Thripidae</taxon>
        <taxon>Frankliniella</taxon>
    </lineage>
</organism>
<feature type="region of interest" description="Disordered" evidence="3">
    <location>
        <begin position="449"/>
        <end position="505"/>
    </location>
</feature>
<evidence type="ECO:0000313" key="7">
    <source>
        <dbReference type="Proteomes" id="UP001219518"/>
    </source>
</evidence>
<reference evidence="6" key="2">
    <citation type="journal article" date="2023" name="BMC Genomics">
        <title>Pest status, molecular evolution, and epigenetic factors derived from the genome assembly of Frankliniella fusca, a thysanopteran phytovirus vector.</title>
        <authorList>
            <person name="Catto M.A."/>
            <person name="Labadie P.E."/>
            <person name="Jacobson A.L."/>
            <person name="Kennedy G.G."/>
            <person name="Srinivasan R."/>
            <person name="Hunt B.G."/>
        </authorList>
    </citation>
    <scope>NUCLEOTIDE SEQUENCE</scope>
    <source>
        <strain evidence="6">PL_HMW_Pooled</strain>
    </source>
</reference>
<dbReference type="InterPro" id="IPR012934">
    <property type="entry name" value="Znf_AD"/>
</dbReference>
<feature type="compositionally biased region" description="Low complexity" evidence="3">
    <location>
        <begin position="481"/>
        <end position="492"/>
    </location>
</feature>
<dbReference type="GO" id="GO:0008270">
    <property type="term" value="F:zinc ion binding"/>
    <property type="evidence" value="ECO:0007669"/>
    <property type="project" value="UniProtKB-UniRule"/>
</dbReference>
<feature type="binding site" evidence="2">
    <location>
        <position position="30"/>
    </location>
    <ligand>
        <name>Zn(2+)</name>
        <dbReference type="ChEBI" id="CHEBI:29105"/>
    </ligand>
</feature>
<accession>A0AAE1GV45</accession>